<proteinExistence type="predicted"/>
<feature type="transmembrane region" description="Helical" evidence="1">
    <location>
        <begin position="332"/>
        <end position="352"/>
    </location>
</feature>
<keyword evidence="1" id="KW-0812">Transmembrane</keyword>
<keyword evidence="1" id="KW-0472">Membrane</keyword>
<dbReference type="InterPro" id="IPR050177">
    <property type="entry name" value="Lipid_A_modif_metabolic_enz"/>
</dbReference>
<keyword evidence="4" id="KW-1185">Reference proteome</keyword>
<dbReference type="InterPro" id="IPR036291">
    <property type="entry name" value="NAD(P)-bd_dom_sf"/>
</dbReference>
<sequence>MDRNRSWGHGKPMKAVVLTGSAGALGQRVLGRLAAHPDVEDVVGLDVVPDQGPSTIGVATRQVDLLHDDLGADLEGRDTLVHLASVFAPERRGNEPSIDVELTRRVLDAARRAGTRHVVLISSATVYGAWPDNPVPLTEESPLRPNDGFTYAVDKLRIEELAAELRTSSPGTSVAVLRPTVALAEEERSWVSEALASAASVHAGDTDPPSQFLHFDDLADAVVLAADRGLDGAYNVAPDGWIPPDRMRAFATLPQPRVPVWVADQVARWRWRLGLTATPPEILPWTIHPWVVANDRLRAEGWTPAHSNEEAYVMCTEPGPLDTLSPKRRQEIALAVAGGALVAAGAGVAAVVRRQMGSR</sequence>
<name>A0A5Q2REE6_9ACTN</name>
<gene>
    <name evidence="3" type="ORF">GH723_01990</name>
</gene>
<dbReference type="EMBL" id="CP045851">
    <property type="protein sequence ID" value="QGG93974.1"/>
    <property type="molecule type" value="Genomic_DNA"/>
</dbReference>
<reference evidence="3 4" key="1">
    <citation type="submission" date="2019-11" db="EMBL/GenBank/DDBJ databases">
        <authorList>
            <person name="He Y."/>
        </authorList>
    </citation>
    <scope>NUCLEOTIDE SEQUENCE [LARGE SCALE GENOMIC DNA]</scope>
    <source>
        <strain evidence="3 4">SCSIO 58843</strain>
    </source>
</reference>
<evidence type="ECO:0000313" key="4">
    <source>
        <dbReference type="Proteomes" id="UP000334019"/>
    </source>
</evidence>
<protein>
    <submittedName>
        <fullName evidence="3">NAD-dependent epimerase/dehydratase family protein</fullName>
    </submittedName>
</protein>
<dbReference type="PANTHER" id="PTHR43245">
    <property type="entry name" value="BIFUNCTIONAL POLYMYXIN RESISTANCE PROTEIN ARNA"/>
    <property type="match status" value="1"/>
</dbReference>
<feature type="domain" description="NAD-dependent epimerase/dehydratase" evidence="2">
    <location>
        <begin position="16"/>
        <end position="237"/>
    </location>
</feature>
<dbReference type="KEGG" id="atq:GH723_01990"/>
<dbReference type="InterPro" id="IPR001509">
    <property type="entry name" value="Epimerase_deHydtase"/>
</dbReference>
<dbReference type="Pfam" id="PF01370">
    <property type="entry name" value="Epimerase"/>
    <property type="match status" value="1"/>
</dbReference>
<dbReference type="PANTHER" id="PTHR43245:SF52">
    <property type="entry name" value="NAD-DEPENDENT EPIMERASE_DEHYDRATASE"/>
    <property type="match status" value="1"/>
</dbReference>
<organism evidence="3 4">
    <name type="scientific">Actinomarinicola tropica</name>
    <dbReference type="NCBI Taxonomy" id="2789776"/>
    <lineage>
        <taxon>Bacteria</taxon>
        <taxon>Bacillati</taxon>
        <taxon>Actinomycetota</taxon>
        <taxon>Acidimicrobiia</taxon>
        <taxon>Acidimicrobiales</taxon>
        <taxon>Iamiaceae</taxon>
        <taxon>Actinomarinicola</taxon>
    </lineage>
</organism>
<dbReference type="AlphaFoldDB" id="A0A5Q2REE6"/>
<accession>A0A5Q2REE6</accession>
<evidence type="ECO:0000313" key="3">
    <source>
        <dbReference type="EMBL" id="QGG93974.1"/>
    </source>
</evidence>
<evidence type="ECO:0000256" key="1">
    <source>
        <dbReference type="SAM" id="Phobius"/>
    </source>
</evidence>
<dbReference type="SUPFAM" id="SSF51735">
    <property type="entry name" value="NAD(P)-binding Rossmann-fold domains"/>
    <property type="match status" value="1"/>
</dbReference>
<dbReference type="Gene3D" id="3.40.50.720">
    <property type="entry name" value="NAD(P)-binding Rossmann-like Domain"/>
    <property type="match status" value="1"/>
</dbReference>
<keyword evidence="1" id="KW-1133">Transmembrane helix</keyword>
<dbReference type="Proteomes" id="UP000334019">
    <property type="component" value="Chromosome"/>
</dbReference>
<evidence type="ECO:0000259" key="2">
    <source>
        <dbReference type="Pfam" id="PF01370"/>
    </source>
</evidence>